<dbReference type="InterPro" id="IPR003593">
    <property type="entry name" value="AAA+_ATPase"/>
</dbReference>
<dbReference type="Gene3D" id="3.40.50.300">
    <property type="entry name" value="P-loop containing nucleotide triphosphate hydrolases"/>
    <property type="match status" value="1"/>
</dbReference>
<accession>A0A165WUA2</accession>
<organism evidence="5 6">
    <name type="scientific">Aeribacillus pallidus</name>
    <dbReference type="NCBI Taxonomy" id="33936"/>
    <lineage>
        <taxon>Bacteria</taxon>
        <taxon>Bacillati</taxon>
        <taxon>Bacillota</taxon>
        <taxon>Bacilli</taxon>
        <taxon>Bacillales</taxon>
        <taxon>Bacillaceae</taxon>
        <taxon>Aeribacillus</taxon>
    </lineage>
</organism>
<dbReference type="Pfam" id="PF00005">
    <property type="entry name" value="ABC_tran"/>
    <property type="match status" value="1"/>
</dbReference>
<comment type="caution">
    <text evidence="5">The sequence shown here is derived from an EMBL/GenBank/DDBJ whole genome shotgun (WGS) entry which is preliminary data.</text>
</comment>
<dbReference type="SUPFAM" id="SSF52540">
    <property type="entry name" value="P-loop containing nucleoside triphosphate hydrolases"/>
    <property type="match status" value="1"/>
</dbReference>
<dbReference type="FunFam" id="3.40.50.300:FF:000421">
    <property type="entry name" value="Branched-chain amino acid ABC transporter ATP-binding protein"/>
    <property type="match status" value="1"/>
</dbReference>
<protein>
    <submittedName>
        <fullName evidence="5">ABC transporter ATP-binding protein</fullName>
    </submittedName>
</protein>
<feature type="domain" description="ABC transporter" evidence="4">
    <location>
        <begin position="7"/>
        <end position="250"/>
    </location>
</feature>
<sequence>MENPVILKIDRVGMHFGGLEILKDVSLEVKKGERIGIIGPNGAGKTTFFNILTGDLKPSSGSIYYKGENITNVSNFKRTNAGIVRTFQRNNLLNELTVLDNLLLVLQRKHHLQNVWFKKRNEKKYPKLFEEANQLIKTWGLEKRANEIVKKLSYGEQRQIEILLGIAINPQVLLLDEPTAGMSQAETDYIVDLLHNLPKDLTVLIIEHDLEVVFGLADRMVVLYDGGILIDGDPNEVRNDRRVNEIYIGKEEAAAHA</sequence>
<dbReference type="AlphaFoldDB" id="A0A165WUA2"/>
<dbReference type="STRING" id="33936.AZI98_15130"/>
<keyword evidence="6" id="KW-1185">Reference proteome</keyword>
<keyword evidence="3 5" id="KW-0067">ATP-binding</keyword>
<gene>
    <name evidence="5" type="ORF">AZI98_15130</name>
</gene>
<dbReference type="InterPro" id="IPR027417">
    <property type="entry name" value="P-loop_NTPase"/>
</dbReference>
<evidence type="ECO:0000256" key="3">
    <source>
        <dbReference type="ARBA" id="ARBA00022840"/>
    </source>
</evidence>
<name>A0A165WUA2_9BACI</name>
<evidence type="ECO:0000256" key="2">
    <source>
        <dbReference type="ARBA" id="ARBA00022741"/>
    </source>
</evidence>
<dbReference type="InterPro" id="IPR051120">
    <property type="entry name" value="ABC_AA/LPS_Transport"/>
</dbReference>
<dbReference type="OrthoDB" id="9805514at2"/>
<evidence type="ECO:0000259" key="4">
    <source>
        <dbReference type="PROSITE" id="PS50893"/>
    </source>
</evidence>
<dbReference type="SMART" id="SM00382">
    <property type="entry name" value="AAA"/>
    <property type="match status" value="1"/>
</dbReference>
<reference evidence="5 6" key="1">
    <citation type="submission" date="2016-04" db="EMBL/GenBank/DDBJ databases">
        <title>Draft genome sequence of Aeribacillus pallidus 8m3 from petroleum reservoir.</title>
        <authorList>
            <person name="Poltaraus A.B."/>
            <person name="Nazina T.N."/>
            <person name="Tourova T.P."/>
            <person name="Malakho S.M."/>
            <person name="Korshunova A.V."/>
            <person name="Sokolova D.S."/>
        </authorList>
    </citation>
    <scope>NUCLEOTIDE SEQUENCE [LARGE SCALE GENOMIC DNA]</scope>
    <source>
        <strain evidence="5 6">8m3</strain>
    </source>
</reference>
<dbReference type="InterPro" id="IPR003439">
    <property type="entry name" value="ABC_transporter-like_ATP-bd"/>
</dbReference>
<dbReference type="GO" id="GO:0005524">
    <property type="term" value="F:ATP binding"/>
    <property type="evidence" value="ECO:0007669"/>
    <property type="project" value="UniProtKB-KW"/>
</dbReference>
<dbReference type="PANTHER" id="PTHR45772">
    <property type="entry name" value="CONSERVED COMPONENT OF ABC TRANSPORTER FOR NATURAL AMINO ACIDS-RELATED"/>
    <property type="match status" value="1"/>
</dbReference>
<dbReference type="GO" id="GO:0005886">
    <property type="term" value="C:plasma membrane"/>
    <property type="evidence" value="ECO:0007669"/>
    <property type="project" value="TreeGrafter"/>
</dbReference>
<dbReference type="CDD" id="cd03219">
    <property type="entry name" value="ABC_Mj1267_LivG_branched"/>
    <property type="match status" value="1"/>
</dbReference>
<dbReference type="Proteomes" id="UP000076476">
    <property type="component" value="Unassembled WGS sequence"/>
</dbReference>
<evidence type="ECO:0000256" key="1">
    <source>
        <dbReference type="ARBA" id="ARBA00022448"/>
    </source>
</evidence>
<dbReference type="GO" id="GO:0016887">
    <property type="term" value="F:ATP hydrolysis activity"/>
    <property type="evidence" value="ECO:0007669"/>
    <property type="project" value="InterPro"/>
</dbReference>
<keyword evidence="2" id="KW-0547">Nucleotide-binding</keyword>
<dbReference type="EMBL" id="LWBR01000058">
    <property type="protein sequence ID" value="KZN95329.1"/>
    <property type="molecule type" value="Genomic_DNA"/>
</dbReference>
<evidence type="ECO:0000313" key="6">
    <source>
        <dbReference type="Proteomes" id="UP000076476"/>
    </source>
</evidence>
<proteinExistence type="predicted"/>
<dbReference type="RefSeq" id="WP_063389094.1">
    <property type="nucleotide sequence ID" value="NZ_LWBR01000058.1"/>
</dbReference>
<keyword evidence="1" id="KW-0813">Transport</keyword>
<dbReference type="PANTHER" id="PTHR45772:SF3">
    <property type="entry name" value="ABC TRANSPORTER ATP-BINDING PROTEIN"/>
    <property type="match status" value="1"/>
</dbReference>
<evidence type="ECO:0000313" key="5">
    <source>
        <dbReference type="EMBL" id="KZN95329.1"/>
    </source>
</evidence>
<dbReference type="PROSITE" id="PS50893">
    <property type="entry name" value="ABC_TRANSPORTER_2"/>
    <property type="match status" value="1"/>
</dbReference>